<organism evidence="1 2">
    <name type="scientific">Diaporthe australafricana</name>
    <dbReference type="NCBI Taxonomy" id="127596"/>
    <lineage>
        <taxon>Eukaryota</taxon>
        <taxon>Fungi</taxon>
        <taxon>Dikarya</taxon>
        <taxon>Ascomycota</taxon>
        <taxon>Pezizomycotina</taxon>
        <taxon>Sordariomycetes</taxon>
        <taxon>Sordariomycetidae</taxon>
        <taxon>Diaporthales</taxon>
        <taxon>Diaporthaceae</taxon>
        <taxon>Diaporthe</taxon>
    </lineage>
</organism>
<accession>A0ABR3VVB1</accession>
<protein>
    <submittedName>
        <fullName evidence="1">Uncharacterized protein</fullName>
    </submittedName>
</protein>
<gene>
    <name evidence="1" type="ORF">Daus18300_014407</name>
</gene>
<dbReference type="Proteomes" id="UP001583177">
    <property type="component" value="Unassembled WGS sequence"/>
</dbReference>
<evidence type="ECO:0000313" key="2">
    <source>
        <dbReference type="Proteomes" id="UP001583177"/>
    </source>
</evidence>
<dbReference type="EMBL" id="JAWRVE010000287">
    <property type="protein sequence ID" value="KAL1845931.1"/>
    <property type="molecule type" value="Genomic_DNA"/>
</dbReference>
<sequence>MSQLAFSQYKRTGYVTKKPFFKFVDGGSEESSPIRGDSHLFEKGPNVGIVLIFKNLVNVQAP</sequence>
<comment type="caution">
    <text evidence="1">The sequence shown here is derived from an EMBL/GenBank/DDBJ whole genome shotgun (WGS) entry which is preliminary data.</text>
</comment>
<keyword evidence="2" id="KW-1185">Reference proteome</keyword>
<evidence type="ECO:0000313" key="1">
    <source>
        <dbReference type="EMBL" id="KAL1845931.1"/>
    </source>
</evidence>
<name>A0ABR3VVB1_9PEZI</name>
<proteinExistence type="predicted"/>
<reference evidence="1 2" key="1">
    <citation type="journal article" date="2024" name="IMA Fungus">
        <title>IMA Genome - F19 : A genome assembly and annotation guide to empower mycologists, including annotated draft genome sequences of Ceratocystis pirilliformis, Diaporthe australafricana, Fusarium ophioides, Paecilomyces lecythidis, and Sporothrix stenoceras.</title>
        <authorList>
            <person name="Aylward J."/>
            <person name="Wilson A.M."/>
            <person name="Visagie C.M."/>
            <person name="Spraker J."/>
            <person name="Barnes I."/>
            <person name="Buitendag C."/>
            <person name="Ceriani C."/>
            <person name="Del Mar Angel L."/>
            <person name="du Plessis D."/>
            <person name="Fuchs T."/>
            <person name="Gasser K."/>
            <person name="Kramer D."/>
            <person name="Li W."/>
            <person name="Munsamy K."/>
            <person name="Piso A."/>
            <person name="Price J.L."/>
            <person name="Sonnekus B."/>
            <person name="Thomas C."/>
            <person name="van der Nest A."/>
            <person name="van Dijk A."/>
            <person name="van Heerden A."/>
            <person name="van Vuuren N."/>
            <person name="Yilmaz N."/>
            <person name="Duong T.A."/>
            <person name="van der Merwe N.A."/>
            <person name="Wingfield M.J."/>
            <person name="Wingfield B.D."/>
        </authorList>
    </citation>
    <scope>NUCLEOTIDE SEQUENCE [LARGE SCALE GENOMIC DNA]</scope>
    <source>
        <strain evidence="1 2">CMW 18300</strain>
    </source>
</reference>